<name>A0ABD5RNV9_9EURY</name>
<evidence type="ECO:0000313" key="3">
    <source>
        <dbReference type="Proteomes" id="UP001596099"/>
    </source>
</evidence>
<dbReference type="AlphaFoldDB" id="A0ABD5RNV9"/>
<dbReference type="EMBL" id="JBHSQH010000001">
    <property type="protein sequence ID" value="MFC5972326.1"/>
    <property type="molecule type" value="Genomic_DNA"/>
</dbReference>
<comment type="caution">
    <text evidence="2">The sequence shown here is derived from an EMBL/GenBank/DDBJ whole genome shotgun (WGS) entry which is preliminary data.</text>
</comment>
<keyword evidence="3" id="KW-1185">Reference proteome</keyword>
<proteinExistence type="predicted"/>
<sequence>MNGDPIAGPALLLAAAKGGVGPQLLPDLVEHVQEHLGPRLDDYRRRYELVDENDEACVFLVESGHWETLGEECRLEPGEREAVERAHAEHLRRLGVETERREEFETALEIRECVVVGSAGVG</sequence>
<protein>
    <recommendedName>
        <fullName evidence="1">DUF8048 domain-containing protein</fullName>
    </recommendedName>
</protein>
<feature type="domain" description="DUF8048" evidence="1">
    <location>
        <begin position="4"/>
        <end position="117"/>
    </location>
</feature>
<reference evidence="2 3" key="1">
    <citation type="journal article" date="2019" name="Int. J. Syst. Evol. Microbiol.">
        <title>The Global Catalogue of Microorganisms (GCM) 10K type strain sequencing project: providing services to taxonomists for standard genome sequencing and annotation.</title>
        <authorList>
            <consortium name="The Broad Institute Genomics Platform"/>
            <consortium name="The Broad Institute Genome Sequencing Center for Infectious Disease"/>
            <person name="Wu L."/>
            <person name="Ma J."/>
        </authorList>
    </citation>
    <scope>NUCLEOTIDE SEQUENCE [LARGE SCALE GENOMIC DNA]</scope>
    <source>
        <strain evidence="2 3">CGMCC 1.12543</strain>
    </source>
</reference>
<evidence type="ECO:0000259" key="1">
    <source>
        <dbReference type="Pfam" id="PF26222"/>
    </source>
</evidence>
<organism evidence="2 3">
    <name type="scientific">Halomarina salina</name>
    <dbReference type="NCBI Taxonomy" id="1872699"/>
    <lineage>
        <taxon>Archaea</taxon>
        <taxon>Methanobacteriati</taxon>
        <taxon>Methanobacteriota</taxon>
        <taxon>Stenosarchaea group</taxon>
        <taxon>Halobacteria</taxon>
        <taxon>Halobacteriales</taxon>
        <taxon>Natronomonadaceae</taxon>
        <taxon>Halomarina</taxon>
    </lineage>
</organism>
<dbReference type="Proteomes" id="UP001596099">
    <property type="component" value="Unassembled WGS sequence"/>
</dbReference>
<dbReference type="Pfam" id="PF26222">
    <property type="entry name" value="DUF8048"/>
    <property type="match status" value="1"/>
</dbReference>
<gene>
    <name evidence="2" type="ORF">ACFPYI_13375</name>
</gene>
<evidence type="ECO:0000313" key="2">
    <source>
        <dbReference type="EMBL" id="MFC5972326.1"/>
    </source>
</evidence>
<dbReference type="InterPro" id="IPR058361">
    <property type="entry name" value="DUF8048"/>
</dbReference>
<accession>A0ABD5RNV9</accession>
<dbReference type="RefSeq" id="WP_247415494.1">
    <property type="nucleotide sequence ID" value="NZ_JALLGW010000001.1"/>
</dbReference>